<dbReference type="Pfam" id="PF00132">
    <property type="entry name" value="Hexapep"/>
    <property type="match status" value="1"/>
</dbReference>
<dbReference type="PANTHER" id="PTHR13061">
    <property type="entry name" value="DYNACTIN SUBUNIT P25"/>
    <property type="match status" value="1"/>
</dbReference>
<dbReference type="InterPro" id="IPR047324">
    <property type="entry name" value="LbH_gamma_CA-like"/>
</dbReference>
<dbReference type="SUPFAM" id="SSF51161">
    <property type="entry name" value="Trimeric LpxA-like enzymes"/>
    <property type="match status" value="1"/>
</dbReference>
<dbReference type="InterPro" id="IPR011004">
    <property type="entry name" value="Trimer_LpxA-like_sf"/>
</dbReference>
<accession>A0A0W0ZP05</accession>
<organism evidence="1 2">
    <name type="scientific">Legionella steelei</name>
    <dbReference type="NCBI Taxonomy" id="947033"/>
    <lineage>
        <taxon>Bacteria</taxon>
        <taxon>Pseudomonadati</taxon>
        <taxon>Pseudomonadota</taxon>
        <taxon>Gammaproteobacteria</taxon>
        <taxon>Legionellales</taxon>
        <taxon>Legionellaceae</taxon>
        <taxon>Legionella</taxon>
    </lineage>
</organism>
<dbReference type="InterPro" id="IPR050484">
    <property type="entry name" value="Transf_Hexapept/Carb_Anhydrase"/>
</dbReference>
<dbReference type="CDD" id="cd04645">
    <property type="entry name" value="LbH_gamma_CA_like"/>
    <property type="match status" value="1"/>
</dbReference>
<evidence type="ECO:0000313" key="1">
    <source>
        <dbReference type="EMBL" id="KTD70959.1"/>
    </source>
</evidence>
<gene>
    <name evidence="1" type="ORF">Lste_0283</name>
</gene>
<name>A0A0W0ZP05_9GAMM</name>
<dbReference type="InterPro" id="IPR001451">
    <property type="entry name" value="Hexapep"/>
</dbReference>
<dbReference type="STRING" id="947033.Lste_0283"/>
<dbReference type="GO" id="GO:0016740">
    <property type="term" value="F:transferase activity"/>
    <property type="evidence" value="ECO:0007669"/>
    <property type="project" value="UniProtKB-KW"/>
</dbReference>
<dbReference type="AlphaFoldDB" id="A0A0W0ZP05"/>
<dbReference type="EMBL" id="LNYY01000005">
    <property type="protein sequence ID" value="KTD70959.1"/>
    <property type="molecule type" value="Genomic_DNA"/>
</dbReference>
<protein>
    <submittedName>
        <fullName evidence="1">Transferase</fullName>
    </submittedName>
</protein>
<reference evidence="1 2" key="1">
    <citation type="submission" date="2015-11" db="EMBL/GenBank/DDBJ databases">
        <title>Genomic analysis of 38 Legionella species identifies large and diverse effector repertoires.</title>
        <authorList>
            <person name="Burstein D."/>
            <person name="Amaro F."/>
            <person name="Zusman T."/>
            <person name="Lifshitz Z."/>
            <person name="Cohen O."/>
            <person name="Gilbert J.A."/>
            <person name="Pupko T."/>
            <person name="Shuman H.A."/>
            <person name="Segal G."/>
        </authorList>
    </citation>
    <scope>NUCLEOTIDE SEQUENCE [LARGE SCALE GENOMIC DNA]</scope>
    <source>
        <strain evidence="1 2">IMVS3376</strain>
    </source>
</reference>
<dbReference type="RefSeq" id="WP_058509304.1">
    <property type="nucleotide sequence ID" value="NZ_DAIOMV010000003.1"/>
</dbReference>
<dbReference type="Gene3D" id="2.160.10.10">
    <property type="entry name" value="Hexapeptide repeat proteins"/>
    <property type="match status" value="1"/>
</dbReference>
<dbReference type="OrthoDB" id="9803036at2"/>
<sequence length="179" mass="19119">MSDAIRSFQGKSPSIGQRVFIDPKSVVIGDVLLGDDVSVWPMAVIRGDVNSIKVGNACSIQDGVVLHITHDGPYTSGGQPLILGQGITIGHRAVLHGCTVDDFCLIGMGALILDAVHIQHHVMVAAGSVVTPGKVLESGYLYLGNPAKAVRKLTDQELEMLEYSAQHYVRLKDKHLASI</sequence>
<dbReference type="Proteomes" id="UP000054926">
    <property type="component" value="Unassembled WGS sequence"/>
</dbReference>
<comment type="caution">
    <text evidence="1">The sequence shown here is derived from an EMBL/GenBank/DDBJ whole genome shotgun (WGS) entry which is preliminary data.</text>
</comment>
<dbReference type="PATRIC" id="fig|947033.5.peg.306"/>
<dbReference type="PANTHER" id="PTHR13061:SF56">
    <property type="entry name" value="PROTEIN YRDA"/>
    <property type="match status" value="1"/>
</dbReference>
<keyword evidence="2" id="KW-1185">Reference proteome</keyword>
<proteinExistence type="predicted"/>
<keyword evidence="1" id="KW-0808">Transferase</keyword>
<evidence type="ECO:0000313" key="2">
    <source>
        <dbReference type="Proteomes" id="UP000054926"/>
    </source>
</evidence>